<evidence type="ECO:0000313" key="1">
    <source>
        <dbReference type="EMBL" id="MBS4221166.1"/>
    </source>
</evidence>
<dbReference type="Proteomes" id="UP000676456">
    <property type="component" value="Unassembled WGS sequence"/>
</dbReference>
<dbReference type="GO" id="GO:0005829">
    <property type="term" value="C:cytosol"/>
    <property type="evidence" value="ECO:0007669"/>
    <property type="project" value="TreeGrafter"/>
</dbReference>
<dbReference type="GO" id="GO:0010124">
    <property type="term" value="P:phenylacetate catabolic process"/>
    <property type="evidence" value="ECO:0007669"/>
    <property type="project" value="InterPro"/>
</dbReference>
<keyword evidence="1" id="KW-0560">Oxidoreductase</keyword>
<dbReference type="InterPro" id="IPR009078">
    <property type="entry name" value="Ferritin-like_SF"/>
</dbReference>
<dbReference type="Pfam" id="PF05138">
    <property type="entry name" value="PaaA_PaaC"/>
    <property type="match status" value="1"/>
</dbReference>
<dbReference type="RefSeq" id="WP_213096225.1">
    <property type="nucleotide sequence ID" value="NZ_JAGYPH010000001.1"/>
</dbReference>
<gene>
    <name evidence="1" type="primary">paaC</name>
    <name evidence="1" type="ORF">KHA91_00170</name>
</gene>
<proteinExistence type="predicted"/>
<sequence length="274" mass="31386">MAKITSALEASSNKEYRNALVELLFQLADDEFLIAFRGSEWLGLAPHIEEDVAFSSINQNTMGHAAMYYRLLEELGEGDADELAHARKAFQRKNAVLLELVNGTGTYLEEPRFDWAFAVVRHYFYDVYKKLKLEALKQSSYEPLVHVAININMEQYYHVMHWRTWFEQLCEGKGSARARMEAAIEKVWDEFSGVLDYGPKGGAMSGHGIIIDEASFQKRWETEMRRIFDAVNMSYPGQCRMKSGNGRIGEHTKDLEQAISTLGEVYHLDPQAVW</sequence>
<protein>
    <submittedName>
        <fullName evidence="1">Phenylacetate-CoA oxygenase subunit PaaC</fullName>
        <ecNumber evidence="1">1.14.13.149</ecNumber>
    </submittedName>
</protein>
<dbReference type="PANTHER" id="PTHR30458">
    <property type="entry name" value="PHENYLACETIC ACID DEGRADATION PROTEIN PAA"/>
    <property type="match status" value="1"/>
</dbReference>
<comment type="caution">
    <text evidence="1">The sequence shown here is derived from an EMBL/GenBank/DDBJ whole genome shotgun (WGS) entry which is preliminary data.</text>
</comment>
<dbReference type="InterPro" id="IPR011882">
    <property type="entry name" value="PaaC"/>
</dbReference>
<dbReference type="SUPFAM" id="SSF47240">
    <property type="entry name" value="Ferritin-like"/>
    <property type="match status" value="1"/>
</dbReference>
<dbReference type="EMBL" id="JAGYPN010000001">
    <property type="protein sequence ID" value="MBS4221166.1"/>
    <property type="molecule type" value="Genomic_DNA"/>
</dbReference>
<dbReference type="InterPro" id="IPR012347">
    <property type="entry name" value="Ferritin-like"/>
</dbReference>
<dbReference type="PANTHER" id="PTHR30458:SF0">
    <property type="entry name" value="1,2-PHENYLACETYL-COA EPOXIDASE, SUBUNIT C"/>
    <property type="match status" value="1"/>
</dbReference>
<accession>A0A942UGT4</accession>
<reference evidence="1 2" key="1">
    <citation type="submission" date="2021-05" db="EMBL/GenBank/DDBJ databases">
        <title>Novel Bacillus species.</title>
        <authorList>
            <person name="Liu G."/>
        </authorList>
    </citation>
    <scope>NUCLEOTIDE SEQUENCE [LARGE SCALE GENOMIC DNA]</scope>
    <source>
        <strain evidence="1 2">FJAT-49682</strain>
    </source>
</reference>
<evidence type="ECO:0000313" key="2">
    <source>
        <dbReference type="Proteomes" id="UP000676456"/>
    </source>
</evidence>
<dbReference type="Gene3D" id="1.20.1260.10">
    <property type="match status" value="1"/>
</dbReference>
<dbReference type="EC" id="1.14.13.149" evidence="1"/>
<dbReference type="InterPro" id="IPR052703">
    <property type="entry name" value="Aromatic_CoA_ox/epox"/>
</dbReference>
<dbReference type="AlphaFoldDB" id="A0A942UGT4"/>
<dbReference type="InterPro" id="IPR007814">
    <property type="entry name" value="PaaA_PaaC"/>
</dbReference>
<dbReference type="GO" id="GO:0097266">
    <property type="term" value="F:phenylacetyl-CoA 1,2-epoxidase activity"/>
    <property type="evidence" value="ECO:0007669"/>
    <property type="project" value="UniProtKB-EC"/>
</dbReference>
<keyword evidence="2" id="KW-1185">Reference proteome</keyword>
<name>A0A942UGT4_9BACI</name>
<organism evidence="1 2">
    <name type="scientific">Lederbergia citrea</name>
    <dbReference type="NCBI Taxonomy" id="2833581"/>
    <lineage>
        <taxon>Bacteria</taxon>
        <taxon>Bacillati</taxon>
        <taxon>Bacillota</taxon>
        <taxon>Bacilli</taxon>
        <taxon>Bacillales</taxon>
        <taxon>Bacillaceae</taxon>
        <taxon>Lederbergia</taxon>
    </lineage>
</organism>
<dbReference type="PIRSF" id="PIRSF037834">
    <property type="entry name" value="PA_CoA_Oase3"/>
    <property type="match status" value="1"/>
</dbReference>
<dbReference type="NCBIfam" id="TIGR02158">
    <property type="entry name" value="PA_CoA_Oxy3"/>
    <property type="match status" value="1"/>
</dbReference>